<dbReference type="SUPFAM" id="SSF51206">
    <property type="entry name" value="cAMP-binding domain-like"/>
    <property type="match status" value="1"/>
</dbReference>
<name>A0A7X6GYH0_9RHOB</name>
<feature type="transmembrane region" description="Helical" evidence="1">
    <location>
        <begin position="58"/>
        <end position="79"/>
    </location>
</feature>
<dbReference type="InterPro" id="IPR058058">
    <property type="entry name" value="CBU_0592-like"/>
</dbReference>
<dbReference type="InterPro" id="IPR014710">
    <property type="entry name" value="RmlC-like_jellyroll"/>
</dbReference>
<keyword evidence="1" id="KW-0812">Transmembrane</keyword>
<dbReference type="EMBL" id="JAAZQQ010000001">
    <property type="protein sequence ID" value="NKX43462.1"/>
    <property type="molecule type" value="Genomic_DNA"/>
</dbReference>
<evidence type="ECO:0000259" key="2">
    <source>
        <dbReference type="PROSITE" id="PS50042"/>
    </source>
</evidence>
<dbReference type="PROSITE" id="PS50042">
    <property type="entry name" value="CNMP_BINDING_3"/>
    <property type="match status" value="1"/>
</dbReference>
<dbReference type="Gene3D" id="2.60.120.10">
    <property type="entry name" value="Jelly Rolls"/>
    <property type="match status" value="1"/>
</dbReference>
<proteinExistence type="predicted"/>
<dbReference type="RefSeq" id="WP_168621830.1">
    <property type="nucleotide sequence ID" value="NZ_JAAZQQ010000001.1"/>
</dbReference>
<gene>
    <name evidence="3" type="ORF">HCU73_02580</name>
</gene>
<evidence type="ECO:0000313" key="3">
    <source>
        <dbReference type="EMBL" id="NKX43462.1"/>
    </source>
</evidence>
<dbReference type="Pfam" id="PF26604">
    <property type="entry name" value="CBU_0592"/>
    <property type="match status" value="1"/>
</dbReference>
<comment type="caution">
    <text evidence="3">The sequence shown here is derived from an EMBL/GenBank/DDBJ whole genome shotgun (WGS) entry which is preliminary data.</text>
</comment>
<keyword evidence="1" id="KW-1133">Transmembrane helix</keyword>
<feature type="domain" description="Cyclic nucleotide-binding" evidence="2">
    <location>
        <begin position="97"/>
        <end position="195"/>
    </location>
</feature>
<reference evidence="3 4" key="1">
    <citation type="submission" date="2020-04" db="EMBL/GenBank/DDBJ databases">
        <authorList>
            <person name="Yoon J."/>
        </authorList>
    </citation>
    <scope>NUCLEOTIDE SEQUENCE [LARGE SCALE GENOMIC DNA]</scope>
    <source>
        <strain evidence="3 4">KMU-115</strain>
    </source>
</reference>
<dbReference type="CDD" id="cd00038">
    <property type="entry name" value="CAP_ED"/>
    <property type="match status" value="1"/>
</dbReference>
<dbReference type="AlphaFoldDB" id="A0A7X6GYH0"/>
<keyword evidence="1" id="KW-0472">Membrane</keyword>
<evidence type="ECO:0000313" key="4">
    <source>
        <dbReference type="Proteomes" id="UP000526408"/>
    </source>
</evidence>
<evidence type="ECO:0000256" key="1">
    <source>
        <dbReference type="SAM" id="Phobius"/>
    </source>
</evidence>
<protein>
    <submittedName>
        <fullName evidence="3">Cyclic nucleotide-binding domain-containing protein</fullName>
    </submittedName>
</protein>
<organism evidence="3 4">
    <name type="scientific">Roseicyclus persicicus</name>
    <dbReference type="NCBI Taxonomy" id="2650661"/>
    <lineage>
        <taxon>Bacteria</taxon>
        <taxon>Pseudomonadati</taxon>
        <taxon>Pseudomonadota</taxon>
        <taxon>Alphaproteobacteria</taxon>
        <taxon>Rhodobacterales</taxon>
        <taxon>Roseobacteraceae</taxon>
        <taxon>Roseicyclus</taxon>
    </lineage>
</organism>
<dbReference type="NCBIfam" id="NF047864">
    <property type="entry name" value="CBU_0592_membra"/>
    <property type="match status" value="1"/>
</dbReference>
<dbReference type="InterPro" id="IPR000595">
    <property type="entry name" value="cNMP-bd_dom"/>
</dbReference>
<dbReference type="Proteomes" id="UP000526408">
    <property type="component" value="Unassembled WGS sequence"/>
</dbReference>
<accession>A0A7X6GYH0</accession>
<sequence>MPPVLFEIAGILGVILYLSAYGSLQLGFLRGHGYPYAFLNLGASSMMLVSLTQSFNPFAAVIESCWIAFSLIGIARLFILNRGLRLTPEEREFVAAKLRGIEPILARALVAAGRWEDAAPGTVLMAEGQAVPALVWLRDGQARVTVGGREVATLGPGNLVGEFGAPGGHPAIATVTLTAPARLFAVDSAALQALMRRKPGIRVALDAAIGAEARAKFIASNARAAAV</sequence>
<feature type="transmembrane region" description="Helical" evidence="1">
    <location>
        <begin position="6"/>
        <end position="24"/>
    </location>
</feature>
<dbReference type="Pfam" id="PF00027">
    <property type="entry name" value="cNMP_binding"/>
    <property type="match status" value="1"/>
</dbReference>
<dbReference type="InterPro" id="IPR018490">
    <property type="entry name" value="cNMP-bd_dom_sf"/>
</dbReference>
<keyword evidence="4" id="KW-1185">Reference proteome</keyword>